<evidence type="ECO:0000313" key="2">
    <source>
        <dbReference type="EMBL" id="MPV36898.1"/>
    </source>
</evidence>
<feature type="transmembrane region" description="Helical" evidence="1">
    <location>
        <begin position="161"/>
        <end position="180"/>
    </location>
</feature>
<feature type="transmembrane region" description="Helical" evidence="1">
    <location>
        <begin position="423"/>
        <end position="446"/>
    </location>
</feature>
<feature type="transmembrane region" description="Helical" evidence="1">
    <location>
        <begin position="91"/>
        <end position="111"/>
    </location>
</feature>
<feature type="transmembrane region" description="Helical" evidence="1">
    <location>
        <begin position="123"/>
        <end position="149"/>
    </location>
</feature>
<organism evidence="2 3">
    <name type="scientific">Georgenia subflava</name>
    <dbReference type="NCBI Taxonomy" id="1622177"/>
    <lineage>
        <taxon>Bacteria</taxon>
        <taxon>Bacillati</taxon>
        <taxon>Actinomycetota</taxon>
        <taxon>Actinomycetes</taxon>
        <taxon>Micrococcales</taxon>
        <taxon>Bogoriellaceae</taxon>
        <taxon>Georgenia</taxon>
    </lineage>
</organism>
<feature type="transmembrane region" description="Helical" evidence="1">
    <location>
        <begin position="278"/>
        <end position="301"/>
    </location>
</feature>
<dbReference type="GO" id="GO:0006814">
    <property type="term" value="P:sodium ion transport"/>
    <property type="evidence" value="ECO:0007669"/>
    <property type="project" value="InterPro"/>
</dbReference>
<reference evidence="2 3" key="1">
    <citation type="submission" date="2019-10" db="EMBL/GenBank/DDBJ databases">
        <title>Georgenia wutianyii sp. nov. and Georgenia yuyongxinii sp. nov. isolated from plateau pika (Ochotona curzoniae) in the Qinghai-Tibet plateau of China.</title>
        <authorList>
            <person name="Tian Z."/>
        </authorList>
    </citation>
    <scope>NUCLEOTIDE SEQUENCE [LARGE SCALE GENOMIC DNA]</scope>
    <source>
        <strain evidence="2 3">JCM 19765</strain>
    </source>
</reference>
<dbReference type="SUPFAM" id="SSF103473">
    <property type="entry name" value="MFS general substrate transporter"/>
    <property type="match status" value="1"/>
</dbReference>
<dbReference type="PANTHER" id="PTHR11328">
    <property type="entry name" value="MAJOR FACILITATOR SUPERFAMILY DOMAIN-CONTAINING PROTEIN"/>
    <property type="match status" value="1"/>
</dbReference>
<dbReference type="PANTHER" id="PTHR11328:SF39">
    <property type="entry name" value="2,3-DIHYDROXYPROPANE-1-SULFONATE EXPORTER-RELATED"/>
    <property type="match status" value="1"/>
</dbReference>
<keyword evidence="1" id="KW-0812">Transmembrane</keyword>
<gene>
    <name evidence="2" type="ORF">GB881_07490</name>
</gene>
<protein>
    <submittedName>
        <fullName evidence="2">MFS transporter</fullName>
    </submittedName>
</protein>
<dbReference type="CDD" id="cd17332">
    <property type="entry name" value="MFS_MelB_like"/>
    <property type="match status" value="1"/>
</dbReference>
<dbReference type="InterPro" id="IPR039672">
    <property type="entry name" value="MFS_2"/>
</dbReference>
<feature type="transmembrane region" description="Helical" evidence="1">
    <location>
        <begin position="367"/>
        <end position="389"/>
    </location>
</feature>
<dbReference type="GO" id="GO:0008643">
    <property type="term" value="P:carbohydrate transport"/>
    <property type="evidence" value="ECO:0007669"/>
    <property type="project" value="InterPro"/>
</dbReference>
<dbReference type="EMBL" id="WHPC01000021">
    <property type="protein sequence ID" value="MPV36898.1"/>
    <property type="molecule type" value="Genomic_DNA"/>
</dbReference>
<name>A0A6N7EIR0_9MICO</name>
<keyword evidence="1" id="KW-0472">Membrane</keyword>
<evidence type="ECO:0000256" key="1">
    <source>
        <dbReference type="SAM" id="Phobius"/>
    </source>
</evidence>
<feature type="transmembrane region" description="Helical" evidence="1">
    <location>
        <begin position="228"/>
        <end position="251"/>
    </location>
</feature>
<dbReference type="GO" id="GO:0005886">
    <property type="term" value="C:plasma membrane"/>
    <property type="evidence" value="ECO:0007669"/>
    <property type="project" value="TreeGrafter"/>
</dbReference>
<dbReference type="Gene3D" id="1.20.1250.20">
    <property type="entry name" value="MFS general substrate transporter like domains"/>
    <property type="match status" value="2"/>
</dbReference>
<keyword evidence="1" id="KW-1133">Transmembrane helix</keyword>
<feature type="transmembrane region" description="Helical" evidence="1">
    <location>
        <begin position="452"/>
        <end position="473"/>
    </location>
</feature>
<proteinExistence type="predicted"/>
<keyword evidence="3" id="KW-1185">Reference proteome</keyword>
<dbReference type="InterPro" id="IPR036259">
    <property type="entry name" value="MFS_trans_sf"/>
</dbReference>
<dbReference type="RefSeq" id="WP_152193839.1">
    <property type="nucleotide sequence ID" value="NZ_VUKD01000001.1"/>
</dbReference>
<feature type="transmembrane region" description="Helical" evidence="1">
    <location>
        <begin position="313"/>
        <end position="332"/>
    </location>
</feature>
<evidence type="ECO:0000313" key="3">
    <source>
        <dbReference type="Proteomes" id="UP000437709"/>
    </source>
</evidence>
<dbReference type="Pfam" id="PF13347">
    <property type="entry name" value="MFS_2"/>
    <property type="match status" value="1"/>
</dbReference>
<dbReference type="AlphaFoldDB" id="A0A6N7EIR0"/>
<dbReference type="InterPro" id="IPR001927">
    <property type="entry name" value="Na/Gal_symport"/>
</dbReference>
<accession>A0A6N7EIR0</accession>
<dbReference type="Proteomes" id="UP000437709">
    <property type="component" value="Unassembled WGS sequence"/>
</dbReference>
<dbReference type="OrthoDB" id="181905at2"/>
<feature type="transmembrane region" description="Helical" evidence="1">
    <location>
        <begin position="45"/>
        <end position="70"/>
    </location>
</feature>
<comment type="caution">
    <text evidence="2">The sequence shown here is derived from an EMBL/GenBank/DDBJ whole genome shotgun (WGS) entry which is preliminary data.</text>
</comment>
<feature type="transmembrane region" description="Helical" evidence="1">
    <location>
        <begin position="344"/>
        <end position="361"/>
    </location>
</feature>
<dbReference type="GO" id="GO:0015293">
    <property type="term" value="F:symporter activity"/>
    <property type="evidence" value="ECO:0007669"/>
    <property type="project" value="InterPro"/>
</dbReference>
<dbReference type="NCBIfam" id="TIGR00792">
    <property type="entry name" value="gph"/>
    <property type="match status" value="1"/>
</dbReference>
<sequence length="502" mass="53388">MTATQAPAAPAAAPPKKLGLGAYLGYAAGDAGNNLAFTMASMFLLLYYTDVVGIPAAYAAPIFLIVRIWDGIGDVIVGRWVDRTSTRWGKFRPWILWSSLPLLLSSVWVFSLPQADSLTMKLFWAYLSYGVLAMLYSMVNIPYGSLAAAMTQVPTERAKLATFRSVGAAATGLVLALVVAPQVQRWSSTSLYEAKVEALGGEAAATQAQLDAAKAAAVAEASTGLQGALTTITLIFVFVGMALYLTTFFTAKEQVARPAQDKATLREAVDTLRKNKPLIWLCVGSLLFLTSFIAFSTMGIYYARDVLGNGSLFAVFTIVQTGAIFVLAPFIAKIVGRFGKRTGYLGGAVAFIVGALLLFVTPASAPWMAVVGYFLVGVGLGLVNTLMWAMEADTIEYGEWKTGRRTEGTTYAVFSFIRKLGQAFGGAGAAGIIGFTGYVGTAAIQTDEALQGIRVATGLVPAALALLTLVVMWKYPLTDKRFKEITAETEARKAAEAADAAH</sequence>